<keyword evidence="6" id="KW-0378">Hydrolase</keyword>
<keyword evidence="9" id="KW-0963">Cytoplasm</keyword>
<comment type="caution">
    <text evidence="10">The sequence shown here is derived from an EMBL/GenBank/DDBJ whole genome shotgun (WGS) entry which is preliminary data.</text>
</comment>
<gene>
    <name evidence="10" type="ORF">ENUP19_0126G0064</name>
</gene>
<dbReference type="Gene3D" id="3.40.50.300">
    <property type="entry name" value="P-loop containing nucleotide triphosphate hydrolases"/>
    <property type="match status" value="1"/>
</dbReference>
<accession>A0ABQ0DJG4</accession>
<evidence type="ECO:0000256" key="7">
    <source>
        <dbReference type="ARBA" id="ARBA00022842"/>
    </source>
</evidence>
<evidence type="ECO:0000256" key="3">
    <source>
        <dbReference type="ARBA" id="ARBA00011984"/>
    </source>
</evidence>
<proteinExistence type="predicted"/>
<evidence type="ECO:0000256" key="2">
    <source>
        <dbReference type="ARBA" id="ARBA00004245"/>
    </source>
</evidence>
<dbReference type="EMBL" id="BAAFRS010000126">
    <property type="protein sequence ID" value="GAB1222999.1"/>
    <property type="molecule type" value="Genomic_DNA"/>
</dbReference>
<name>A0ABQ0DJG4_9EUKA</name>
<dbReference type="InterPro" id="IPR027417">
    <property type="entry name" value="P-loop_NTPase"/>
</dbReference>
<keyword evidence="9" id="KW-0206">Cytoskeleton</keyword>
<keyword evidence="5" id="KW-0547">Nucleotide-binding</keyword>
<evidence type="ECO:0000256" key="9">
    <source>
        <dbReference type="ARBA" id="ARBA00023212"/>
    </source>
</evidence>
<dbReference type="SMART" id="SM00174">
    <property type="entry name" value="RHO"/>
    <property type="match status" value="1"/>
</dbReference>
<comment type="subcellular location">
    <subcellularLocation>
        <location evidence="2">Cytoplasm</location>
        <location evidence="2">Cytoskeleton</location>
    </subcellularLocation>
</comment>
<dbReference type="Proteomes" id="UP001628156">
    <property type="component" value="Unassembled WGS sequence"/>
</dbReference>
<reference evidence="10 11" key="1">
    <citation type="journal article" date="2019" name="PLoS Negl. Trop. Dis.">
        <title>Whole genome sequencing of Entamoeba nuttalli reveals mammalian host-related molecular signatures and a novel octapeptide-repeat surface protein.</title>
        <authorList>
            <person name="Tanaka M."/>
            <person name="Makiuchi T."/>
            <person name="Komiyama T."/>
            <person name="Shiina T."/>
            <person name="Osaki K."/>
            <person name="Tachibana H."/>
        </authorList>
    </citation>
    <scope>NUCLEOTIDE SEQUENCE [LARGE SCALE GENOMIC DNA]</scope>
    <source>
        <strain evidence="10 11">P19-061405</strain>
    </source>
</reference>
<dbReference type="SUPFAM" id="SSF52540">
    <property type="entry name" value="P-loop containing nucleoside triphosphate hydrolases"/>
    <property type="match status" value="1"/>
</dbReference>
<keyword evidence="11" id="KW-1185">Reference proteome</keyword>
<evidence type="ECO:0000313" key="10">
    <source>
        <dbReference type="EMBL" id="GAB1222999.1"/>
    </source>
</evidence>
<evidence type="ECO:0000256" key="5">
    <source>
        <dbReference type="ARBA" id="ARBA00022741"/>
    </source>
</evidence>
<dbReference type="InterPro" id="IPR003578">
    <property type="entry name" value="Small_GTPase_Rho"/>
</dbReference>
<organism evidence="10 11">
    <name type="scientific">Entamoeba nuttalli</name>
    <dbReference type="NCBI Taxonomy" id="412467"/>
    <lineage>
        <taxon>Eukaryota</taxon>
        <taxon>Amoebozoa</taxon>
        <taxon>Evosea</taxon>
        <taxon>Archamoebae</taxon>
        <taxon>Mastigamoebida</taxon>
        <taxon>Entamoebidae</taxon>
        <taxon>Entamoeba</taxon>
    </lineage>
</organism>
<keyword evidence="4" id="KW-0479">Metal-binding</keyword>
<evidence type="ECO:0000256" key="4">
    <source>
        <dbReference type="ARBA" id="ARBA00022723"/>
    </source>
</evidence>
<dbReference type="PANTHER" id="PTHR24072">
    <property type="entry name" value="RHO FAMILY GTPASE"/>
    <property type="match status" value="1"/>
</dbReference>
<dbReference type="EC" id="3.6.5.2" evidence="3"/>
<evidence type="ECO:0000256" key="8">
    <source>
        <dbReference type="ARBA" id="ARBA00023134"/>
    </source>
</evidence>
<sequence>MRELQDKHSLYPDTCVFLLCYSIDSQESLKSLQSYWFSELKTYKPKHYIVLNEIEIEQEYEIYEEICSYNVIELSALNETNVNDIFVHIIETHNTHINMVQKQ</sequence>
<keyword evidence="8" id="KW-0342">GTP-binding</keyword>
<evidence type="ECO:0000256" key="1">
    <source>
        <dbReference type="ARBA" id="ARBA00001946"/>
    </source>
</evidence>
<keyword evidence="7" id="KW-0460">Magnesium</keyword>
<dbReference type="Pfam" id="PF00071">
    <property type="entry name" value="Ras"/>
    <property type="match status" value="1"/>
</dbReference>
<dbReference type="InterPro" id="IPR001806">
    <property type="entry name" value="Small_GTPase"/>
</dbReference>
<comment type="cofactor">
    <cofactor evidence="1">
        <name>Mg(2+)</name>
        <dbReference type="ChEBI" id="CHEBI:18420"/>
    </cofactor>
</comment>
<evidence type="ECO:0000313" key="11">
    <source>
        <dbReference type="Proteomes" id="UP001628156"/>
    </source>
</evidence>
<evidence type="ECO:0000256" key="6">
    <source>
        <dbReference type="ARBA" id="ARBA00022801"/>
    </source>
</evidence>
<protein>
    <recommendedName>
        <fullName evidence="3">small monomeric GTPase</fullName>
        <ecNumber evidence="3">3.6.5.2</ecNumber>
    </recommendedName>
</protein>